<feature type="transmembrane region" description="Helical" evidence="9">
    <location>
        <begin position="205"/>
        <end position="227"/>
    </location>
</feature>
<evidence type="ECO:0000259" key="10">
    <source>
        <dbReference type="PROSITE" id="PS50109"/>
    </source>
</evidence>
<keyword evidence="12" id="KW-1185">Reference proteome</keyword>
<evidence type="ECO:0000256" key="5">
    <source>
        <dbReference type="ARBA" id="ARBA00022741"/>
    </source>
</evidence>
<dbReference type="InterPro" id="IPR036890">
    <property type="entry name" value="HATPase_C_sf"/>
</dbReference>
<feature type="transmembrane region" description="Helical" evidence="9">
    <location>
        <begin position="178"/>
        <end position="198"/>
    </location>
</feature>
<proteinExistence type="predicted"/>
<protein>
    <recommendedName>
        <fullName evidence="2">histidine kinase</fullName>
        <ecNumber evidence="2">2.7.13.3</ecNumber>
    </recommendedName>
</protein>
<reference evidence="11 12" key="1">
    <citation type="submission" date="2020-08" db="EMBL/GenBank/DDBJ databases">
        <title>Genomic Encyclopedia of Type Strains, Phase IV (KMG-IV): sequencing the most valuable type-strain genomes for metagenomic binning, comparative biology and taxonomic classification.</title>
        <authorList>
            <person name="Goeker M."/>
        </authorList>
    </citation>
    <scope>NUCLEOTIDE SEQUENCE [LARGE SCALE GENOMIC DNA]</scope>
    <source>
        <strain evidence="11 12">DSM 25481</strain>
    </source>
</reference>
<evidence type="ECO:0000313" key="11">
    <source>
        <dbReference type="EMBL" id="MBB3974242.1"/>
    </source>
</evidence>
<keyword evidence="9" id="KW-1133">Transmembrane helix</keyword>
<keyword evidence="5" id="KW-0547">Nucleotide-binding</keyword>
<dbReference type="CDD" id="cd00082">
    <property type="entry name" value="HisKA"/>
    <property type="match status" value="1"/>
</dbReference>
<keyword evidence="8" id="KW-0902">Two-component regulatory system</keyword>
<dbReference type="Gene3D" id="3.30.565.10">
    <property type="entry name" value="Histidine kinase-like ATPase, C-terminal domain"/>
    <property type="match status" value="1"/>
</dbReference>
<dbReference type="Pfam" id="PF00512">
    <property type="entry name" value="HisKA"/>
    <property type="match status" value="1"/>
</dbReference>
<name>A0A7W6D1D7_9HYPH</name>
<evidence type="ECO:0000256" key="4">
    <source>
        <dbReference type="ARBA" id="ARBA00022679"/>
    </source>
</evidence>
<dbReference type="EMBL" id="JACIDR010000005">
    <property type="protein sequence ID" value="MBB3974242.1"/>
    <property type="molecule type" value="Genomic_DNA"/>
</dbReference>
<feature type="transmembrane region" description="Helical" evidence="9">
    <location>
        <begin position="101"/>
        <end position="120"/>
    </location>
</feature>
<dbReference type="Pfam" id="PF17158">
    <property type="entry name" value="MASE4"/>
    <property type="match status" value="1"/>
</dbReference>
<feature type="transmembrane region" description="Helical" evidence="9">
    <location>
        <begin position="61"/>
        <end position="81"/>
    </location>
</feature>
<dbReference type="Gene3D" id="1.10.287.130">
    <property type="match status" value="1"/>
</dbReference>
<feature type="transmembrane region" description="Helical" evidence="9">
    <location>
        <begin position="140"/>
        <end position="158"/>
    </location>
</feature>
<dbReference type="InterPro" id="IPR004358">
    <property type="entry name" value="Sig_transdc_His_kin-like_C"/>
</dbReference>
<dbReference type="PANTHER" id="PTHR43065:SF10">
    <property type="entry name" value="PEROXIDE STRESS-ACTIVATED HISTIDINE KINASE MAK3"/>
    <property type="match status" value="1"/>
</dbReference>
<keyword evidence="7" id="KW-0067">ATP-binding</keyword>
<evidence type="ECO:0000256" key="1">
    <source>
        <dbReference type="ARBA" id="ARBA00000085"/>
    </source>
</evidence>
<dbReference type="InterPro" id="IPR036097">
    <property type="entry name" value="HisK_dim/P_sf"/>
</dbReference>
<dbReference type="GO" id="GO:0000155">
    <property type="term" value="F:phosphorelay sensor kinase activity"/>
    <property type="evidence" value="ECO:0007669"/>
    <property type="project" value="InterPro"/>
</dbReference>
<dbReference type="AlphaFoldDB" id="A0A7W6D1D7"/>
<dbReference type="InterPro" id="IPR003594">
    <property type="entry name" value="HATPase_dom"/>
</dbReference>
<evidence type="ECO:0000256" key="6">
    <source>
        <dbReference type="ARBA" id="ARBA00022777"/>
    </source>
</evidence>
<evidence type="ECO:0000256" key="9">
    <source>
        <dbReference type="SAM" id="Phobius"/>
    </source>
</evidence>
<evidence type="ECO:0000313" key="12">
    <source>
        <dbReference type="Proteomes" id="UP000528964"/>
    </source>
</evidence>
<dbReference type="Pfam" id="PF02518">
    <property type="entry name" value="HATPase_c"/>
    <property type="match status" value="1"/>
</dbReference>
<evidence type="ECO:0000256" key="8">
    <source>
        <dbReference type="ARBA" id="ARBA00023012"/>
    </source>
</evidence>
<dbReference type="RefSeq" id="WP_183396092.1">
    <property type="nucleotide sequence ID" value="NZ_JACIDR010000005.1"/>
</dbReference>
<dbReference type="SMART" id="SM00388">
    <property type="entry name" value="HisKA"/>
    <property type="match status" value="1"/>
</dbReference>
<dbReference type="InterPro" id="IPR033424">
    <property type="entry name" value="MASE4"/>
</dbReference>
<dbReference type="Proteomes" id="UP000528964">
    <property type="component" value="Unassembled WGS sequence"/>
</dbReference>
<dbReference type="SUPFAM" id="SSF55874">
    <property type="entry name" value="ATPase domain of HSP90 chaperone/DNA topoisomerase II/histidine kinase"/>
    <property type="match status" value="1"/>
</dbReference>
<evidence type="ECO:0000256" key="2">
    <source>
        <dbReference type="ARBA" id="ARBA00012438"/>
    </source>
</evidence>
<dbReference type="PRINTS" id="PR00344">
    <property type="entry name" value="BCTRLSENSOR"/>
</dbReference>
<dbReference type="EC" id="2.7.13.3" evidence="2"/>
<feature type="transmembrane region" description="Helical" evidence="9">
    <location>
        <begin position="31"/>
        <end position="54"/>
    </location>
</feature>
<evidence type="ECO:0000256" key="3">
    <source>
        <dbReference type="ARBA" id="ARBA00022553"/>
    </source>
</evidence>
<dbReference type="SMART" id="SM00387">
    <property type="entry name" value="HATPase_c"/>
    <property type="match status" value="1"/>
</dbReference>
<gene>
    <name evidence="11" type="ORF">GGR24_002923</name>
</gene>
<sequence length="513" mass="54270">MLALWVAAALLLAFFAALPFARVQLPGTEAALPAYATAILINDVLTAALLLALFSAQPAPGVLFLAIGYLFVGLLAVPWALTFPGVFAEHGLLDAGQQTTAAIAALRRCGFPVFVLAYALLRGARFPQGSLRIWSGRRAIAGAVFLVCAGTIVVTAVIVAHDQNMPKLMAGRMEASSLWTYVAGASVVLYVAAIVALLRGPRSVLDLWLLVVLFALLLEIVLLSFISSGRLSVGWWAGRGFGLAAASVVLFQMMWETTALYAHLVRSIVVERRANQMRLASLEALSASIAHELNQPLASMVTNADAGLLWLDRPEPNVTECRGALDLIASEGHRAGKVIEAIRTLFRKDTRERVMLDLNEVVTEMLPEIRRHARLGGAAVQVDLAEGAPPVVGNAVQLQQVVSNLATNAVEAMTDVADRPKILSIRTAARGPNDVLIEVTDTGEGLGAEDASRLFEPFVTTKPAGLGMGLMICRSIVEAHGGRIWATANGTAGSTFTVALPAADDHAPGIAGS</sequence>
<keyword evidence="9" id="KW-0812">Transmembrane</keyword>
<organism evidence="11 12">
    <name type="scientific">Hansschlegelia beijingensis</name>
    <dbReference type="NCBI Taxonomy" id="1133344"/>
    <lineage>
        <taxon>Bacteria</taxon>
        <taxon>Pseudomonadati</taxon>
        <taxon>Pseudomonadota</taxon>
        <taxon>Alphaproteobacteria</taxon>
        <taxon>Hyphomicrobiales</taxon>
        <taxon>Methylopilaceae</taxon>
        <taxon>Hansschlegelia</taxon>
    </lineage>
</organism>
<dbReference type="InterPro" id="IPR003661">
    <property type="entry name" value="HisK_dim/P_dom"/>
</dbReference>
<dbReference type="SUPFAM" id="SSF47384">
    <property type="entry name" value="Homodimeric domain of signal transducing histidine kinase"/>
    <property type="match status" value="1"/>
</dbReference>
<keyword evidence="4" id="KW-0808">Transferase</keyword>
<keyword evidence="3" id="KW-0597">Phosphoprotein</keyword>
<dbReference type="GO" id="GO:0005524">
    <property type="term" value="F:ATP binding"/>
    <property type="evidence" value="ECO:0007669"/>
    <property type="project" value="UniProtKB-KW"/>
</dbReference>
<evidence type="ECO:0000256" key="7">
    <source>
        <dbReference type="ARBA" id="ARBA00022840"/>
    </source>
</evidence>
<dbReference type="PROSITE" id="PS50109">
    <property type="entry name" value="HIS_KIN"/>
    <property type="match status" value="1"/>
</dbReference>
<keyword evidence="6 11" id="KW-0418">Kinase</keyword>
<dbReference type="PANTHER" id="PTHR43065">
    <property type="entry name" value="SENSOR HISTIDINE KINASE"/>
    <property type="match status" value="1"/>
</dbReference>
<comment type="caution">
    <text evidence="11">The sequence shown here is derived from an EMBL/GenBank/DDBJ whole genome shotgun (WGS) entry which is preliminary data.</text>
</comment>
<dbReference type="InterPro" id="IPR005467">
    <property type="entry name" value="His_kinase_dom"/>
</dbReference>
<feature type="domain" description="Histidine kinase" evidence="10">
    <location>
        <begin position="288"/>
        <end position="504"/>
    </location>
</feature>
<keyword evidence="9" id="KW-0472">Membrane</keyword>
<comment type="catalytic activity">
    <reaction evidence="1">
        <text>ATP + protein L-histidine = ADP + protein N-phospho-L-histidine.</text>
        <dbReference type="EC" id="2.7.13.3"/>
    </reaction>
</comment>
<accession>A0A7W6D1D7</accession>